<protein>
    <submittedName>
        <fullName evidence="2">Uncharacterized protein</fullName>
    </submittedName>
</protein>
<dbReference type="RefSeq" id="WP_078712813.1">
    <property type="nucleotide sequence ID" value="NZ_FUWY01000009.1"/>
</dbReference>
<name>A0A1T4QE41_9FIRM</name>
<keyword evidence="3" id="KW-1185">Reference proteome</keyword>
<proteinExistence type="predicted"/>
<keyword evidence="1" id="KW-0812">Transmembrane</keyword>
<evidence type="ECO:0000313" key="2">
    <source>
        <dbReference type="EMBL" id="SKA01964.1"/>
    </source>
</evidence>
<dbReference type="Proteomes" id="UP000243297">
    <property type="component" value="Unassembled WGS sequence"/>
</dbReference>
<sequence>MNNILELYKTYINPFVIGIFVVMIIITLFYAMRLLLNLKHLLNHVEEVQDDVIDINQQLLLAQTKKTVISSYYKKKKAQLNFLVSCLFFLHILNHKD</sequence>
<organism evidence="2 3">
    <name type="scientific">Anaerorhabdus furcosa</name>
    <dbReference type="NCBI Taxonomy" id="118967"/>
    <lineage>
        <taxon>Bacteria</taxon>
        <taxon>Bacillati</taxon>
        <taxon>Bacillota</taxon>
        <taxon>Erysipelotrichia</taxon>
        <taxon>Erysipelotrichales</taxon>
        <taxon>Erysipelotrichaceae</taxon>
        <taxon>Anaerorhabdus</taxon>
    </lineage>
</organism>
<dbReference type="AlphaFoldDB" id="A0A1T4QE41"/>
<evidence type="ECO:0000256" key="1">
    <source>
        <dbReference type="SAM" id="Phobius"/>
    </source>
</evidence>
<feature type="transmembrane region" description="Helical" evidence="1">
    <location>
        <begin position="12"/>
        <end position="32"/>
    </location>
</feature>
<keyword evidence="1" id="KW-1133">Transmembrane helix</keyword>
<reference evidence="3" key="1">
    <citation type="submission" date="2017-02" db="EMBL/GenBank/DDBJ databases">
        <authorList>
            <person name="Varghese N."/>
            <person name="Submissions S."/>
        </authorList>
    </citation>
    <scope>NUCLEOTIDE SEQUENCE [LARGE SCALE GENOMIC DNA]</scope>
    <source>
        <strain evidence="3">ATCC 25662</strain>
    </source>
</reference>
<dbReference type="EMBL" id="FUWY01000009">
    <property type="protein sequence ID" value="SKA01964.1"/>
    <property type="molecule type" value="Genomic_DNA"/>
</dbReference>
<evidence type="ECO:0000313" key="3">
    <source>
        <dbReference type="Proteomes" id="UP000243297"/>
    </source>
</evidence>
<keyword evidence="1" id="KW-0472">Membrane</keyword>
<accession>A0A1T4QE41</accession>
<gene>
    <name evidence="2" type="ORF">SAMN02745191_2432</name>
</gene>